<accession>A0AAV7QLV6</accession>
<gene>
    <name evidence="1" type="ORF">NDU88_007866</name>
</gene>
<keyword evidence="2" id="KW-1185">Reference proteome</keyword>
<dbReference type="Proteomes" id="UP001066276">
    <property type="component" value="Chromosome 6"/>
</dbReference>
<evidence type="ECO:0000313" key="2">
    <source>
        <dbReference type="Proteomes" id="UP001066276"/>
    </source>
</evidence>
<name>A0AAV7QLV6_PLEWA</name>
<organism evidence="1 2">
    <name type="scientific">Pleurodeles waltl</name>
    <name type="common">Iberian ribbed newt</name>
    <dbReference type="NCBI Taxonomy" id="8319"/>
    <lineage>
        <taxon>Eukaryota</taxon>
        <taxon>Metazoa</taxon>
        <taxon>Chordata</taxon>
        <taxon>Craniata</taxon>
        <taxon>Vertebrata</taxon>
        <taxon>Euteleostomi</taxon>
        <taxon>Amphibia</taxon>
        <taxon>Batrachia</taxon>
        <taxon>Caudata</taxon>
        <taxon>Salamandroidea</taxon>
        <taxon>Salamandridae</taxon>
        <taxon>Pleurodelinae</taxon>
        <taxon>Pleurodeles</taxon>
    </lineage>
</organism>
<sequence length="92" mass="10142">MERPQRRCHRHVARRRAELGSQAAIMDRGQDYAPLCDKYCTKHKATCVVSLSSSMKALVLLRATVALAQNVTAAASFFGAGHAGYYFARQPT</sequence>
<protein>
    <submittedName>
        <fullName evidence="1">Uncharacterized protein</fullName>
    </submittedName>
</protein>
<proteinExistence type="predicted"/>
<dbReference type="AlphaFoldDB" id="A0AAV7QLV6"/>
<reference evidence="1" key="1">
    <citation type="journal article" date="2022" name="bioRxiv">
        <title>Sequencing and chromosome-scale assembly of the giantPleurodeles waltlgenome.</title>
        <authorList>
            <person name="Brown T."/>
            <person name="Elewa A."/>
            <person name="Iarovenko S."/>
            <person name="Subramanian E."/>
            <person name="Araus A.J."/>
            <person name="Petzold A."/>
            <person name="Susuki M."/>
            <person name="Suzuki K.-i.T."/>
            <person name="Hayashi T."/>
            <person name="Toyoda A."/>
            <person name="Oliveira C."/>
            <person name="Osipova E."/>
            <person name="Leigh N.D."/>
            <person name="Simon A."/>
            <person name="Yun M.H."/>
        </authorList>
    </citation>
    <scope>NUCLEOTIDE SEQUENCE</scope>
    <source>
        <strain evidence="1">20211129_DDA</strain>
        <tissue evidence="1">Liver</tissue>
    </source>
</reference>
<comment type="caution">
    <text evidence="1">The sequence shown here is derived from an EMBL/GenBank/DDBJ whole genome shotgun (WGS) entry which is preliminary data.</text>
</comment>
<evidence type="ECO:0000313" key="1">
    <source>
        <dbReference type="EMBL" id="KAJ1141537.1"/>
    </source>
</evidence>
<dbReference type="EMBL" id="JANPWB010000010">
    <property type="protein sequence ID" value="KAJ1141537.1"/>
    <property type="molecule type" value="Genomic_DNA"/>
</dbReference>